<protein>
    <submittedName>
        <fullName evidence="1">Uncharacterized protein</fullName>
    </submittedName>
</protein>
<reference evidence="1" key="2">
    <citation type="journal article" date="2023" name="IMA Fungus">
        <title>Comparative genomic study of the Penicillium genus elucidates a diverse pangenome and 15 lateral gene transfer events.</title>
        <authorList>
            <person name="Petersen C."/>
            <person name="Sorensen T."/>
            <person name="Nielsen M.R."/>
            <person name="Sondergaard T.E."/>
            <person name="Sorensen J.L."/>
            <person name="Fitzpatrick D.A."/>
            <person name="Frisvad J.C."/>
            <person name="Nielsen K.L."/>
        </authorList>
    </citation>
    <scope>NUCLEOTIDE SEQUENCE</scope>
    <source>
        <strain evidence="1">IBT 20477</strain>
    </source>
</reference>
<comment type="caution">
    <text evidence="1">The sequence shown here is derived from an EMBL/GenBank/DDBJ whole genome shotgun (WGS) entry which is preliminary data.</text>
</comment>
<evidence type="ECO:0000313" key="2">
    <source>
        <dbReference type="Proteomes" id="UP001150942"/>
    </source>
</evidence>
<dbReference type="AlphaFoldDB" id="A0A9W9N6P8"/>
<evidence type="ECO:0000313" key="1">
    <source>
        <dbReference type="EMBL" id="KAJ5214200.1"/>
    </source>
</evidence>
<organism evidence="1 2">
    <name type="scientific">Penicillium cf. viridicatum</name>
    <dbReference type="NCBI Taxonomy" id="2972119"/>
    <lineage>
        <taxon>Eukaryota</taxon>
        <taxon>Fungi</taxon>
        <taxon>Dikarya</taxon>
        <taxon>Ascomycota</taxon>
        <taxon>Pezizomycotina</taxon>
        <taxon>Eurotiomycetes</taxon>
        <taxon>Eurotiomycetidae</taxon>
        <taxon>Eurotiales</taxon>
        <taxon>Aspergillaceae</taxon>
        <taxon>Penicillium</taxon>
    </lineage>
</organism>
<accession>A0A9W9N6P8</accession>
<gene>
    <name evidence="1" type="ORF">N7449_001369</name>
</gene>
<proteinExistence type="predicted"/>
<sequence>MAINLVLRATSLSLSGQSVAVGWLGGRDKLSTLVLWMAKLTGMIYSYRPIIWKTVRMNPKLTTLEPEMSVGLDIKSQLV</sequence>
<name>A0A9W9N6P8_9EURO</name>
<keyword evidence="2" id="KW-1185">Reference proteome</keyword>
<dbReference type="EMBL" id="JAPQKQ010000001">
    <property type="protein sequence ID" value="KAJ5214200.1"/>
    <property type="molecule type" value="Genomic_DNA"/>
</dbReference>
<reference evidence="1" key="1">
    <citation type="submission" date="2022-11" db="EMBL/GenBank/DDBJ databases">
        <authorList>
            <person name="Petersen C."/>
        </authorList>
    </citation>
    <scope>NUCLEOTIDE SEQUENCE</scope>
    <source>
        <strain evidence="1">IBT 20477</strain>
    </source>
</reference>
<dbReference type="Proteomes" id="UP001150942">
    <property type="component" value="Unassembled WGS sequence"/>
</dbReference>